<proteinExistence type="predicted"/>
<dbReference type="AlphaFoldDB" id="A0A0J5YCN7"/>
<gene>
    <name evidence="4" type="ORF">AV649_20405</name>
</gene>
<feature type="domain" description="3D" evidence="3">
    <location>
        <begin position="134"/>
        <end position="195"/>
    </location>
</feature>
<comment type="caution">
    <text evidence="4">The sequence shown here is derived from an EMBL/GenBank/DDBJ whole genome shotgun (WGS) entry which is preliminary data.</text>
</comment>
<reference evidence="5" key="1">
    <citation type="submission" date="2016-01" db="EMBL/GenBank/DDBJ databases">
        <title>Whole genome sequencing of Bhargavaea cecembensis T14.</title>
        <authorList>
            <person name="Hong K.W."/>
        </authorList>
    </citation>
    <scope>NUCLEOTIDE SEQUENCE [LARGE SCALE GENOMIC DNA]</scope>
    <source>
        <strain evidence="5">M19</strain>
    </source>
</reference>
<dbReference type="InterPro" id="IPR010611">
    <property type="entry name" value="3D_dom"/>
</dbReference>
<dbReference type="Pfam" id="PF06725">
    <property type="entry name" value="3D"/>
    <property type="match status" value="1"/>
</dbReference>
<dbReference type="InterPro" id="IPR051933">
    <property type="entry name" value="Resuscitation_pf_RpfB"/>
</dbReference>
<evidence type="ECO:0000259" key="3">
    <source>
        <dbReference type="Pfam" id="PF06725"/>
    </source>
</evidence>
<keyword evidence="1 2" id="KW-0732">Signal</keyword>
<dbReference type="Proteomes" id="UP000076510">
    <property type="component" value="Unassembled WGS sequence"/>
</dbReference>
<dbReference type="GO" id="GO:0009254">
    <property type="term" value="P:peptidoglycan turnover"/>
    <property type="evidence" value="ECO:0007669"/>
    <property type="project" value="InterPro"/>
</dbReference>
<sequence>MIKNWSKRLLMVLLFIFALETTFQSVSGVKAATLKAWWETQMENAGRGEHEINQLGMTAKVLKKVSGTKTQISSSKPVKDKPVTLNGLNWDQYKKHTVVATGYTAGVESTGKSPGHPGYGITYSGVKVKRDLYSTIAADTTVFPIGTVLYIPDYGFGVVADTGSAIKGNKLDLYYDTVAEVYAEWGKKTLDVYIIEVGSGKLTEEQLTKLNENKTMQVFRDQILSPEKE</sequence>
<evidence type="ECO:0000313" key="4">
    <source>
        <dbReference type="EMBL" id="KZE48090.1"/>
    </source>
</evidence>
<dbReference type="GO" id="GO:0019867">
    <property type="term" value="C:outer membrane"/>
    <property type="evidence" value="ECO:0007669"/>
    <property type="project" value="InterPro"/>
</dbReference>
<feature type="chain" id="PRO_5038390368" description="3D domain-containing protein" evidence="2">
    <location>
        <begin position="28"/>
        <end position="229"/>
    </location>
</feature>
<dbReference type="SUPFAM" id="SSF50685">
    <property type="entry name" value="Barwin-like endoglucanases"/>
    <property type="match status" value="1"/>
</dbReference>
<dbReference type="InterPro" id="IPR036908">
    <property type="entry name" value="RlpA-like_sf"/>
</dbReference>
<dbReference type="RefSeq" id="WP_048007018.1">
    <property type="nucleotide sequence ID" value="NZ_CP085398.1"/>
</dbReference>
<protein>
    <recommendedName>
        <fullName evidence="3">3D domain-containing protein</fullName>
    </recommendedName>
</protein>
<dbReference type="PATRIC" id="fig|189381.10.peg.162"/>
<dbReference type="Gene3D" id="2.40.40.10">
    <property type="entry name" value="RlpA-like domain"/>
    <property type="match status" value="1"/>
</dbReference>
<evidence type="ECO:0000313" key="5">
    <source>
        <dbReference type="Proteomes" id="UP000076510"/>
    </source>
</evidence>
<dbReference type="CDD" id="cd22786">
    <property type="entry name" value="DPBB_YuiC-like"/>
    <property type="match status" value="1"/>
</dbReference>
<accession>A0A0J5YCN7</accession>
<dbReference type="PANTHER" id="PTHR39160:SF4">
    <property type="entry name" value="RESUSCITATION-PROMOTING FACTOR RPFB"/>
    <property type="match status" value="1"/>
</dbReference>
<organism evidence="4 5">
    <name type="scientific">Rossellomorea marisflavi</name>
    <dbReference type="NCBI Taxonomy" id="189381"/>
    <lineage>
        <taxon>Bacteria</taxon>
        <taxon>Bacillati</taxon>
        <taxon>Bacillota</taxon>
        <taxon>Bacilli</taxon>
        <taxon>Bacillales</taxon>
        <taxon>Bacillaceae</taxon>
        <taxon>Rossellomorea</taxon>
    </lineage>
</organism>
<dbReference type="PANTHER" id="PTHR39160">
    <property type="entry name" value="CELL WALL-BINDING PROTEIN YOCH"/>
    <property type="match status" value="1"/>
</dbReference>
<name>A0A0J5YCN7_9BACI</name>
<feature type="signal peptide" evidence="2">
    <location>
        <begin position="1"/>
        <end position="27"/>
    </location>
</feature>
<dbReference type="OrthoDB" id="9798935at2"/>
<dbReference type="EMBL" id="LQQY01000019">
    <property type="protein sequence ID" value="KZE48090.1"/>
    <property type="molecule type" value="Genomic_DNA"/>
</dbReference>
<dbReference type="GO" id="GO:0004553">
    <property type="term" value="F:hydrolase activity, hydrolyzing O-glycosyl compounds"/>
    <property type="evidence" value="ECO:0007669"/>
    <property type="project" value="InterPro"/>
</dbReference>
<evidence type="ECO:0000256" key="1">
    <source>
        <dbReference type="ARBA" id="ARBA00022729"/>
    </source>
</evidence>
<evidence type="ECO:0000256" key="2">
    <source>
        <dbReference type="SAM" id="SignalP"/>
    </source>
</evidence>